<keyword evidence="3 7" id="KW-0540">Nuclease</keyword>
<dbReference type="GO" id="GO:0110155">
    <property type="term" value="P:NAD-cap decapping"/>
    <property type="evidence" value="ECO:0007669"/>
    <property type="project" value="TreeGrafter"/>
</dbReference>
<dbReference type="GO" id="GO:0003723">
    <property type="term" value="F:RNA binding"/>
    <property type="evidence" value="ECO:0007669"/>
    <property type="project" value="UniProtKB-KW"/>
</dbReference>
<comment type="catalytic activity">
    <reaction evidence="5">
        <text>a 5'-end triphospho-ribonucleoside in mRNA + H2O = a 5'-end phospho-ribonucleoside in mRNA + diphosphate + H(+)</text>
        <dbReference type="Rhea" id="RHEA:78683"/>
        <dbReference type="Rhea" id="RHEA-COMP:15692"/>
        <dbReference type="Rhea" id="RHEA-COMP:17164"/>
        <dbReference type="ChEBI" id="CHEBI:15377"/>
        <dbReference type="ChEBI" id="CHEBI:15378"/>
        <dbReference type="ChEBI" id="CHEBI:33019"/>
        <dbReference type="ChEBI" id="CHEBI:138282"/>
        <dbReference type="ChEBI" id="CHEBI:167618"/>
    </reaction>
    <physiologicalReaction direction="left-to-right" evidence="5">
        <dbReference type="Rhea" id="RHEA:78684"/>
    </physiologicalReaction>
</comment>
<dbReference type="PANTHER" id="PTHR12395:SF9">
    <property type="entry name" value="DECAPPING AND EXORIBONUCLEASE PROTEIN"/>
    <property type="match status" value="1"/>
</dbReference>
<dbReference type="GO" id="GO:0005829">
    <property type="term" value="C:cytosol"/>
    <property type="evidence" value="ECO:0007669"/>
    <property type="project" value="TreeGrafter"/>
</dbReference>
<protein>
    <recommendedName>
        <fullName evidence="7">Decapping nuclease</fullName>
        <ecNumber evidence="7">3.6.1.-</ecNumber>
    </recommendedName>
</protein>
<keyword evidence="7" id="KW-0539">Nucleus</keyword>
<evidence type="ECO:0000256" key="3">
    <source>
        <dbReference type="ARBA" id="ARBA00022722"/>
    </source>
</evidence>
<evidence type="ECO:0000256" key="4">
    <source>
        <dbReference type="ARBA" id="ARBA00044676"/>
    </source>
</evidence>
<dbReference type="GO" id="GO:0005634">
    <property type="term" value="C:nucleus"/>
    <property type="evidence" value="ECO:0007669"/>
    <property type="project" value="UniProtKB-SubCell"/>
</dbReference>
<dbReference type="EMBL" id="LT598463">
    <property type="protein sequence ID" value="SCU86354.1"/>
    <property type="molecule type" value="Genomic_DNA"/>
</dbReference>
<feature type="domain" description="RAI1-like" evidence="8">
    <location>
        <begin position="19"/>
        <end position="372"/>
    </location>
</feature>
<name>A0A1G4J932_9SACH</name>
<reference evidence="9 10" key="1">
    <citation type="submission" date="2016-03" db="EMBL/GenBank/DDBJ databases">
        <authorList>
            <person name="Devillers H."/>
        </authorList>
    </citation>
    <scope>NUCLEOTIDE SEQUENCE [LARGE SCALE GENOMIC DNA]</scope>
    <source>
        <strain evidence="9">CBS 11717</strain>
    </source>
</reference>
<accession>A0A1G4J932</accession>
<dbReference type="EC" id="3.6.1.-" evidence="7"/>
<comment type="subcellular location">
    <subcellularLocation>
        <location evidence="7">Nucleus</location>
    </subcellularLocation>
</comment>
<organism evidence="9 10">
    <name type="scientific">Lachancea mirantina</name>
    <dbReference type="NCBI Taxonomy" id="1230905"/>
    <lineage>
        <taxon>Eukaryota</taxon>
        <taxon>Fungi</taxon>
        <taxon>Dikarya</taxon>
        <taxon>Ascomycota</taxon>
        <taxon>Saccharomycotina</taxon>
        <taxon>Saccharomycetes</taxon>
        <taxon>Saccharomycetales</taxon>
        <taxon>Saccharomycetaceae</taxon>
        <taxon>Lachancea</taxon>
    </lineage>
</organism>
<evidence type="ECO:0000256" key="7">
    <source>
        <dbReference type="RuleBase" id="RU367113"/>
    </source>
</evidence>
<dbReference type="OrthoDB" id="5853397at2759"/>
<gene>
    <name evidence="9" type="ORF">LAMI_0D01706G</name>
</gene>
<keyword evidence="7" id="KW-0547">Nucleotide-binding</keyword>
<evidence type="ECO:0000256" key="6">
    <source>
        <dbReference type="ARBA" id="ARBA00048124"/>
    </source>
</evidence>
<comment type="catalytic activity">
    <reaction evidence="6">
        <text>a 5'-end NAD(+)-phospho-ribonucleoside in mRNA + H2O = a 5'-end phospho-ribonucleoside in mRNA + NAD(+) + H(+)</text>
        <dbReference type="Rhea" id="RHEA:60880"/>
        <dbReference type="Rhea" id="RHEA-COMP:15692"/>
        <dbReference type="Rhea" id="RHEA-COMP:15698"/>
        <dbReference type="ChEBI" id="CHEBI:15377"/>
        <dbReference type="ChEBI" id="CHEBI:15378"/>
        <dbReference type="ChEBI" id="CHEBI:57540"/>
        <dbReference type="ChEBI" id="CHEBI:138282"/>
        <dbReference type="ChEBI" id="CHEBI:144029"/>
    </reaction>
    <physiologicalReaction direction="left-to-right" evidence="6">
        <dbReference type="Rhea" id="RHEA:60881"/>
    </physiologicalReaction>
</comment>
<dbReference type="STRING" id="1230905.A0A1G4J932"/>
<dbReference type="GO" id="GO:0000166">
    <property type="term" value="F:nucleotide binding"/>
    <property type="evidence" value="ECO:0007669"/>
    <property type="project" value="UniProtKB-KW"/>
</dbReference>
<dbReference type="Pfam" id="PF08652">
    <property type="entry name" value="RAI1"/>
    <property type="match status" value="1"/>
</dbReference>
<dbReference type="AlphaFoldDB" id="A0A1G4J932"/>
<comment type="similarity">
    <text evidence="2 7">Belongs to the DXO/Dom3Z family.</text>
</comment>
<comment type="cofactor">
    <cofactor evidence="1 7">
        <name>a divalent metal cation</name>
        <dbReference type="ChEBI" id="CHEBI:60240"/>
    </cofactor>
</comment>
<evidence type="ECO:0000256" key="1">
    <source>
        <dbReference type="ARBA" id="ARBA00001968"/>
    </source>
</evidence>
<proteinExistence type="inferred from homology"/>
<comment type="function">
    <text evidence="7">Decapping enzyme for NAD-capped RNAs: specifically hydrolyzes the nicotinamide adenine dinucleotide (NAD) cap from a subset of RNAs by removing the entire NAD moiety from the 5'-end of an NAD-capped RNA.</text>
</comment>
<evidence type="ECO:0000313" key="9">
    <source>
        <dbReference type="EMBL" id="SCU86354.1"/>
    </source>
</evidence>
<evidence type="ECO:0000313" key="10">
    <source>
        <dbReference type="Proteomes" id="UP000191024"/>
    </source>
</evidence>
<dbReference type="PANTHER" id="PTHR12395">
    <property type="entry name" value="DOM-3 RELATED"/>
    <property type="match status" value="1"/>
</dbReference>
<dbReference type="GO" id="GO:0034353">
    <property type="term" value="F:mRNA 5'-diphosphatase activity"/>
    <property type="evidence" value="ECO:0007669"/>
    <property type="project" value="TreeGrafter"/>
</dbReference>
<keyword evidence="7" id="KW-0479">Metal-binding</keyword>
<dbReference type="GO" id="GO:0000956">
    <property type="term" value="P:nuclear-transcribed mRNA catabolic process"/>
    <property type="evidence" value="ECO:0007669"/>
    <property type="project" value="TreeGrafter"/>
</dbReference>
<keyword evidence="10" id="KW-1185">Reference proteome</keyword>
<evidence type="ECO:0000256" key="2">
    <source>
        <dbReference type="ARBA" id="ARBA00006562"/>
    </source>
</evidence>
<dbReference type="GO" id="GO:0046872">
    <property type="term" value="F:metal ion binding"/>
    <property type="evidence" value="ECO:0007669"/>
    <property type="project" value="UniProtKB-KW"/>
</dbReference>
<sequence>MTISSYLFVQKRSAATTLRQPKEIGYYSKNKDEEFLVNDNSKLNFYYMPDSDLDRQLDLSGGIKKFKDATVAAIRDPCTLEGLLSTLGTYEKKKAKKVSADIITFRGIMRKLISAAFDSPKFNTVDLIILSFDGQLFIKEVQQAKPPGATTNSLEYRSYYSGYKFETLATISKPLPFVSRETLEKRPKKIVSNGEQFVSVVRSGVGNCKLVLGAEVDCIFDFKEDSSTNLKHYAELKCTKGVNSFADARNFEKKIFRTWLQCFLVGINRIIYGFRDDRFILKSAEEFTTSEIPVLLKTNSGPLANACMDAIKWYGALTEWLLATIPRENGSLEAKAFTLTFDNNHLKLNELAKDHPNYESVVNGDEVLTREFRDWRKSLANASTQGVNF</sequence>
<evidence type="ECO:0000256" key="5">
    <source>
        <dbReference type="ARBA" id="ARBA00044692"/>
    </source>
</evidence>
<evidence type="ECO:0000259" key="8">
    <source>
        <dbReference type="Pfam" id="PF08652"/>
    </source>
</evidence>
<comment type="catalytic activity">
    <reaction evidence="4">
        <text>a 5'-end (N(7)-methyl 5'-triphosphoguanosine)-ribonucleoside-ribonucleotide in mRNA + H2O = a (N(7)-methyl 5'-triphosphoguanosine)-nucleoside + a 5'-end phospho-ribonucleoside in mRNA + H(+)</text>
        <dbReference type="Rhea" id="RHEA:66928"/>
        <dbReference type="Rhea" id="RHEA-COMP:15692"/>
        <dbReference type="Rhea" id="RHEA-COMP:17313"/>
        <dbReference type="ChEBI" id="CHEBI:15377"/>
        <dbReference type="ChEBI" id="CHEBI:15378"/>
        <dbReference type="ChEBI" id="CHEBI:138282"/>
        <dbReference type="ChEBI" id="CHEBI:172876"/>
        <dbReference type="ChEBI" id="CHEBI:172877"/>
    </reaction>
    <physiologicalReaction direction="left-to-right" evidence="4">
        <dbReference type="Rhea" id="RHEA:66929"/>
    </physiologicalReaction>
</comment>
<dbReference type="InterPro" id="IPR039039">
    <property type="entry name" value="RAI1-like_fam"/>
</dbReference>
<dbReference type="GO" id="GO:0004518">
    <property type="term" value="F:nuclease activity"/>
    <property type="evidence" value="ECO:0007669"/>
    <property type="project" value="UniProtKB-KW"/>
</dbReference>
<dbReference type="Proteomes" id="UP000191024">
    <property type="component" value="Chromosome D"/>
</dbReference>
<dbReference type="InterPro" id="IPR013961">
    <property type="entry name" value="RAI1"/>
</dbReference>
<keyword evidence="7" id="KW-0694">RNA-binding</keyword>
<keyword evidence="7" id="KW-0378">Hydrolase</keyword>